<proteinExistence type="predicted"/>
<reference evidence="2" key="1">
    <citation type="submission" date="2023-10" db="EMBL/GenBank/DDBJ databases">
        <authorList>
            <person name="Domelevo Entfellner J.-B."/>
        </authorList>
    </citation>
    <scope>NUCLEOTIDE SEQUENCE</scope>
</reference>
<evidence type="ECO:0000256" key="1">
    <source>
        <dbReference type="SAM" id="MobiDB-lite"/>
    </source>
</evidence>
<feature type="compositionally biased region" description="Polar residues" evidence="1">
    <location>
        <begin position="1"/>
        <end position="11"/>
    </location>
</feature>
<name>A0AA86W1V5_9FABA</name>
<dbReference type="EMBL" id="OY731407">
    <property type="protein sequence ID" value="CAJ1976839.1"/>
    <property type="molecule type" value="Genomic_DNA"/>
</dbReference>
<evidence type="ECO:0000313" key="2">
    <source>
        <dbReference type="EMBL" id="CAJ1976839.1"/>
    </source>
</evidence>
<evidence type="ECO:0000313" key="3">
    <source>
        <dbReference type="Proteomes" id="UP001189624"/>
    </source>
</evidence>
<feature type="region of interest" description="Disordered" evidence="1">
    <location>
        <begin position="119"/>
        <end position="155"/>
    </location>
</feature>
<gene>
    <name evidence="2" type="ORF">AYBTSS11_LOCUS28982</name>
</gene>
<organism evidence="2 3">
    <name type="scientific">Sphenostylis stenocarpa</name>
    <dbReference type="NCBI Taxonomy" id="92480"/>
    <lineage>
        <taxon>Eukaryota</taxon>
        <taxon>Viridiplantae</taxon>
        <taxon>Streptophyta</taxon>
        <taxon>Embryophyta</taxon>
        <taxon>Tracheophyta</taxon>
        <taxon>Spermatophyta</taxon>
        <taxon>Magnoliopsida</taxon>
        <taxon>eudicotyledons</taxon>
        <taxon>Gunneridae</taxon>
        <taxon>Pentapetalae</taxon>
        <taxon>rosids</taxon>
        <taxon>fabids</taxon>
        <taxon>Fabales</taxon>
        <taxon>Fabaceae</taxon>
        <taxon>Papilionoideae</taxon>
        <taxon>50 kb inversion clade</taxon>
        <taxon>NPAAA clade</taxon>
        <taxon>indigoferoid/millettioid clade</taxon>
        <taxon>Phaseoleae</taxon>
        <taxon>Sphenostylis</taxon>
    </lineage>
</organism>
<dbReference type="PANTHER" id="PTHR33696">
    <property type="entry name" value="T22J18.15-RELATED"/>
    <property type="match status" value="1"/>
</dbReference>
<feature type="compositionally biased region" description="Basic and acidic residues" evidence="1">
    <location>
        <begin position="12"/>
        <end position="21"/>
    </location>
</feature>
<protein>
    <submittedName>
        <fullName evidence="2">Uncharacterized protein</fullName>
    </submittedName>
</protein>
<feature type="region of interest" description="Disordered" evidence="1">
    <location>
        <begin position="1"/>
        <end position="21"/>
    </location>
</feature>
<dbReference type="PANTHER" id="PTHR33696:SF1">
    <property type="entry name" value="T22J18.15"/>
    <property type="match status" value="1"/>
</dbReference>
<accession>A0AA86W1V5</accession>
<keyword evidence="3" id="KW-1185">Reference proteome</keyword>
<dbReference type="Proteomes" id="UP001189624">
    <property type="component" value="Chromosome 10"/>
</dbReference>
<sequence length="243" mass="27149">MTNQGQPTHWRSGQDMELGGREFGLDDEIDDLLFQINTQNIMDSSSSSGASVSQHAKVVPKQCDIFHAGKYPSSRRTHSSSSSSSFESFYFPEDPLLSPASPLRFSGVPFSWEHLPGIPKKQNSKKKLQESSLKLLPLPPPTTTHSSKKLSHEEERVRKKNSIQGVFQRDPFLAALVECSKDDSEETRRNLWSGAKVPRSVSDRFGFISLYASCKRTCAVSESLVYLPSSRRSTCEHVSPRSL</sequence>
<dbReference type="Gramene" id="rna-AYBTSS11_LOCUS28982">
    <property type="protein sequence ID" value="CAJ1976839.1"/>
    <property type="gene ID" value="gene-AYBTSS11_LOCUS28982"/>
</dbReference>
<dbReference type="AlphaFoldDB" id="A0AA86W1V5"/>